<dbReference type="OrthoDB" id="3828151at2"/>
<feature type="transmembrane region" description="Helical" evidence="6">
    <location>
        <begin position="99"/>
        <end position="120"/>
    </location>
</feature>
<evidence type="ECO:0000313" key="8">
    <source>
        <dbReference type="EMBL" id="TVM36096.1"/>
    </source>
</evidence>
<evidence type="ECO:0000256" key="3">
    <source>
        <dbReference type="ARBA" id="ARBA00022692"/>
    </source>
</evidence>
<comment type="caution">
    <text evidence="8">The sequence shown here is derived from an EMBL/GenBank/DDBJ whole genome shotgun (WGS) entry which is preliminary data.</text>
</comment>
<dbReference type="PANTHER" id="PTHR38459">
    <property type="entry name" value="PROPHAGE BACTOPRENOL-LINKED GLUCOSE TRANSLOCASE HOMOLOG"/>
    <property type="match status" value="1"/>
</dbReference>
<evidence type="ECO:0000313" key="9">
    <source>
        <dbReference type="Proteomes" id="UP000434052"/>
    </source>
</evidence>
<gene>
    <name evidence="8" type="ORF">DQK91_05485</name>
</gene>
<feature type="domain" description="GtrA/DPMS transmembrane" evidence="7">
    <location>
        <begin position="6"/>
        <end position="121"/>
    </location>
</feature>
<evidence type="ECO:0000256" key="4">
    <source>
        <dbReference type="ARBA" id="ARBA00022989"/>
    </source>
</evidence>
<evidence type="ECO:0000256" key="5">
    <source>
        <dbReference type="ARBA" id="ARBA00023136"/>
    </source>
</evidence>
<dbReference type="InterPro" id="IPR007267">
    <property type="entry name" value="GtrA_DPMS_TM"/>
</dbReference>
<accession>A0A6P1ZKH7</accession>
<feature type="transmembrane region" description="Helical" evidence="6">
    <location>
        <begin position="68"/>
        <end position="87"/>
    </location>
</feature>
<comment type="similarity">
    <text evidence="2">Belongs to the GtrA family.</text>
</comment>
<feature type="transmembrane region" description="Helical" evidence="6">
    <location>
        <begin position="37"/>
        <end position="56"/>
    </location>
</feature>
<proteinExistence type="inferred from homology"/>
<dbReference type="InterPro" id="IPR051401">
    <property type="entry name" value="GtrA_CellWall_Glycosyl"/>
</dbReference>
<evidence type="ECO:0000256" key="1">
    <source>
        <dbReference type="ARBA" id="ARBA00004141"/>
    </source>
</evidence>
<dbReference type="Pfam" id="PF04138">
    <property type="entry name" value="GtrA_DPMS_TM"/>
    <property type="match status" value="1"/>
</dbReference>
<evidence type="ECO:0000259" key="7">
    <source>
        <dbReference type="Pfam" id="PF04138"/>
    </source>
</evidence>
<keyword evidence="5 6" id="KW-0472">Membrane</keyword>
<dbReference type="GO" id="GO:0000271">
    <property type="term" value="P:polysaccharide biosynthetic process"/>
    <property type="evidence" value="ECO:0007669"/>
    <property type="project" value="InterPro"/>
</dbReference>
<evidence type="ECO:0000256" key="2">
    <source>
        <dbReference type="ARBA" id="ARBA00009399"/>
    </source>
</evidence>
<keyword evidence="4 6" id="KW-1133">Transmembrane helix</keyword>
<keyword evidence="3 6" id="KW-0812">Transmembrane</keyword>
<protein>
    <recommendedName>
        <fullName evidence="7">GtrA/DPMS transmembrane domain-containing protein</fullName>
    </recommendedName>
</protein>
<dbReference type="AlphaFoldDB" id="A0A6P1ZKH7"/>
<dbReference type="RefSeq" id="WP_144234426.1">
    <property type="nucleotide sequence ID" value="NZ_QMIF01000002.1"/>
</dbReference>
<evidence type="ECO:0000256" key="6">
    <source>
        <dbReference type="SAM" id="Phobius"/>
    </source>
</evidence>
<dbReference type="PANTHER" id="PTHR38459:SF1">
    <property type="entry name" value="PROPHAGE BACTOPRENOL-LINKED GLUCOSE TRANSLOCASE HOMOLOG"/>
    <property type="match status" value="1"/>
</dbReference>
<dbReference type="EMBL" id="QMIF01000002">
    <property type="protein sequence ID" value="TVM36096.1"/>
    <property type="molecule type" value="Genomic_DNA"/>
</dbReference>
<reference evidence="8 9" key="1">
    <citation type="submission" date="2018-06" db="EMBL/GenBank/DDBJ databases">
        <title>Complete genome of Desulfovibrio marinus P48SEP.</title>
        <authorList>
            <person name="Crispim J.S."/>
            <person name="Vidigal P.M.P."/>
            <person name="Silva L.C.F."/>
            <person name="Araujo L.C."/>
            <person name="Laguardia C.N."/>
            <person name="Dias R.S."/>
            <person name="Sousa M.P."/>
            <person name="Paula S.O."/>
            <person name="Silva C."/>
        </authorList>
    </citation>
    <scope>NUCLEOTIDE SEQUENCE [LARGE SCALE GENOMIC DNA]</scope>
    <source>
        <strain evidence="8 9">P48SEP</strain>
    </source>
</reference>
<name>A0A6P1ZKH7_9BACT</name>
<sequence length="127" mass="14062">MSQVIRFLVAGVLCVTIDYVVYNILMAFGVGVSTSKAISVTTSVCVSYFINVSWTFNSENRLERIIKYITVYAVSIIMNVFVNMGALSLSGSLRYSTQFAFLCATAASTIFNYLCLKLWVFRSAKAS</sequence>
<comment type="subcellular location">
    <subcellularLocation>
        <location evidence="1">Membrane</location>
        <topology evidence="1">Multi-pass membrane protein</topology>
    </subcellularLocation>
</comment>
<dbReference type="Proteomes" id="UP000434052">
    <property type="component" value="Unassembled WGS sequence"/>
</dbReference>
<organism evidence="8 9">
    <name type="scientific">Oceanidesulfovibrio marinus</name>
    <dbReference type="NCBI Taxonomy" id="370038"/>
    <lineage>
        <taxon>Bacteria</taxon>
        <taxon>Pseudomonadati</taxon>
        <taxon>Thermodesulfobacteriota</taxon>
        <taxon>Desulfovibrionia</taxon>
        <taxon>Desulfovibrionales</taxon>
        <taxon>Desulfovibrionaceae</taxon>
        <taxon>Oceanidesulfovibrio</taxon>
    </lineage>
</organism>
<feature type="transmembrane region" description="Helical" evidence="6">
    <location>
        <begin position="7"/>
        <end position="31"/>
    </location>
</feature>
<dbReference type="GO" id="GO:0005886">
    <property type="term" value="C:plasma membrane"/>
    <property type="evidence" value="ECO:0007669"/>
    <property type="project" value="TreeGrafter"/>
</dbReference>